<dbReference type="InterPro" id="IPR051477">
    <property type="entry name" value="Expansin_CellWall"/>
</dbReference>
<proteinExistence type="predicted"/>
<keyword evidence="4" id="KW-1185">Reference proteome</keyword>
<organism evidence="3 4">
    <name type="scientific">Malassezia cuniculi</name>
    <dbReference type="NCBI Taxonomy" id="948313"/>
    <lineage>
        <taxon>Eukaryota</taxon>
        <taxon>Fungi</taxon>
        <taxon>Dikarya</taxon>
        <taxon>Basidiomycota</taxon>
        <taxon>Ustilaginomycotina</taxon>
        <taxon>Malasseziomycetes</taxon>
        <taxon>Malasseziales</taxon>
        <taxon>Malasseziaceae</taxon>
        <taxon>Malassezia</taxon>
    </lineage>
</organism>
<evidence type="ECO:0000313" key="3">
    <source>
        <dbReference type="EMBL" id="WFD36897.1"/>
    </source>
</evidence>
<evidence type="ECO:0000256" key="1">
    <source>
        <dbReference type="ARBA" id="ARBA00022729"/>
    </source>
</evidence>
<dbReference type="InterPro" id="IPR036908">
    <property type="entry name" value="RlpA-like_sf"/>
</dbReference>
<feature type="signal peptide" evidence="2">
    <location>
        <begin position="1"/>
        <end position="19"/>
    </location>
</feature>
<sequence>MFSLRIAAVALLSIAGVIAAPTHNTGKVSARDEYHSGQATFYNAEESAGNCGWWNNNGDHIVALNTVQYGSTDYVSDWCGKLVRIVNTENGKVRHAVIADSCPGCGEGSLDLSMGLFADLNEGNMDEGIFPIEWTVIF</sequence>
<evidence type="ECO:0000256" key="2">
    <source>
        <dbReference type="SAM" id="SignalP"/>
    </source>
</evidence>
<dbReference type="EMBL" id="CP119881">
    <property type="protein sequence ID" value="WFD36897.1"/>
    <property type="molecule type" value="Genomic_DNA"/>
</dbReference>
<reference evidence="3" key="1">
    <citation type="submission" date="2023-03" db="EMBL/GenBank/DDBJ databases">
        <title>Mating type loci evolution in Malassezia.</title>
        <authorList>
            <person name="Coelho M.A."/>
        </authorList>
    </citation>
    <scope>NUCLEOTIDE SEQUENCE</scope>
    <source>
        <strain evidence="3">CBS 11721</strain>
    </source>
</reference>
<name>A0AAF0J7R0_9BASI</name>
<evidence type="ECO:0000313" key="4">
    <source>
        <dbReference type="Proteomes" id="UP001219933"/>
    </source>
</evidence>
<dbReference type="AlphaFoldDB" id="A0AAF0J7R0"/>
<dbReference type="SUPFAM" id="SSF50685">
    <property type="entry name" value="Barwin-like endoglucanases"/>
    <property type="match status" value="1"/>
</dbReference>
<dbReference type="CDD" id="cd22191">
    <property type="entry name" value="DPBB_RlpA_EXP_N-like"/>
    <property type="match status" value="1"/>
</dbReference>
<evidence type="ECO:0008006" key="5">
    <source>
        <dbReference type="Google" id="ProtNLM"/>
    </source>
</evidence>
<dbReference type="PANTHER" id="PTHR31836:SF28">
    <property type="entry name" value="SRCR DOMAIN-CONTAINING PROTEIN-RELATED"/>
    <property type="match status" value="1"/>
</dbReference>
<accession>A0AAF0J7R0</accession>
<feature type="chain" id="PRO_5041937247" description="RlpA-like protein double-psi beta-barrel domain-containing protein" evidence="2">
    <location>
        <begin position="20"/>
        <end position="138"/>
    </location>
</feature>
<gene>
    <name evidence="3" type="ORF">MCUN1_003788</name>
</gene>
<dbReference type="PANTHER" id="PTHR31836">
    <property type="match status" value="1"/>
</dbReference>
<keyword evidence="1 2" id="KW-0732">Signal</keyword>
<protein>
    <recommendedName>
        <fullName evidence="5">RlpA-like protein double-psi beta-barrel domain-containing protein</fullName>
    </recommendedName>
</protein>
<dbReference type="Proteomes" id="UP001219933">
    <property type="component" value="Chromosome 5"/>
</dbReference>
<dbReference type="Gene3D" id="2.40.40.10">
    <property type="entry name" value="RlpA-like domain"/>
    <property type="match status" value="1"/>
</dbReference>